<name>A0ABM0GRG4_SACKO</name>
<dbReference type="GeneID" id="100374473"/>
<sequence length="547" mass="61599">NYNKSRIHSFRGAKDVAITLDGRCIFKGEIARASGGILGQTDTFGDTILFTMEDDILESMSQYDETYEGEDLFSARVEDIQRPLTAGEDDVRPFTSAAVNFPKESPPQQLSPTPEDYVPTIAATTTTKSLIGQRLKLNFTATWGDIHYLGLTGLEILDVNGDVIDIRLDQIDANPRDLNILPEYNNDDRTLDKLFDDNNITMVDQHMWLIPFSDGMDHTLIINFDTPMEVSGLRIWNYNKSPEDTYRGAKTVHVSLDNQTLSPSEGYLIRKGPGNCFFDFAQEIIFNNTSTGIASDNTAMDNVRGSVVESEEPSQDYESMIMPCGFVFQLQLLSTWGDPYYIGLNGLEFYDDHGQRIALTQSNIAAYPASVNVLEGVENDVRTPDKLIDGMNDTMDGRHMWLSPMLPNVINLVYVIFDQPMTVSMIKLWNYSKTSTRGVKEFALLVDDLLIYNGTLGQVTQAARGILPTCEAPIQYHTILFTNNKHIYEKEKRTVISNQNKDQDVQLTNDSRIMAHYNDPQNNPTVDQALRPKTSVPASVRKKFPRF</sequence>
<reference evidence="3" key="1">
    <citation type="submission" date="2025-08" db="UniProtKB">
        <authorList>
            <consortium name="RefSeq"/>
        </authorList>
    </citation>
    <scope>IDENTIFICATION</scope>
    <source>
        <tissue evidence="3">Testes</tissue>
    </source>
</reference>
<organism evidence="2 3">
    <name type="scientific">Saccoglossus kowalevskii</name>
    <name type="common">Acorn worm</name>
    <dbReference type="NCBI Taxonomy" id="10224"/>
    <lineage>
        <taxon>Eukaryota</taxon>
        <taxon>Metazoa</taxon>
        <taxon>Hemichordata</taxon>
        <taxon>Enteropneusta</taxon>
        <taxon>Harrimaniidae</taxon>
        <taxon>Saccoglossus</taxon>
    </lineage>
</organism>
<feature type="non-terminal residue" evidence="3">
    <location>
        <position position="1"/>
    </location>
</feature>
<protein>
    <submittedName>
        <fullName evidence="3">Uncharacterized protein KIAA0556-like</fullName>
    </submittedName>
</protein>
<dbReference type="PANTHER" id="PTHR21534">
    <property type="entry name" value="KATANIN-INTERACTING PROTEIN"/>
    <property type="match status" value="1"/>
</dbReference>
<dbReference type="InterPro" id="IPR026704">
    <property type="entry name" value="KATNIP"/>
</dbReference>
<dbReference type="Proteomes" id="UP000694865">
    <property type="component" value="Unplaced"/>
</dbReference>
<proteinExistence type="predicted"/>
<dbReference type="SUPFAM" id="SSF49785">
    <property type="entry name" value="Galactose-binding domain-like"/>
    <property type="match status" value="1"/>
</dbReference>
<gene>
    <name evidence="3" type="primary">LOC100374473</name>
</gene>
<dbReference type="InterPro" id="IPR027859">
    <property type="entry name" value="KATNIP_dom"/>
</dbReference>
<evidence type="ECO:0000313" key="3">
    <source>
        <dbReference type="RefSeq" id="XP_002735685.1"/>
    </source>
</evidence>
<dbReference type="Pfam" id="PF14652">
    <property type="entry name" value="DUF4457"/>
    <property type="match status" value="1"/>
</dbReference>
<evidence type="ECO:0000313" key="2">
    <source>
        <dbReference type="Proteomes" id="UP000694865"/>
    </source>
</evidence>
<feature type="domain" description="KATNIP" evidence="1">
    <location>
        <begin position="137"/>
        <end position="458"/>
    </location>
</feature>
<dbReference type="InterPro" id="IPR008979">
    <property type="entry name" value="Galactose-bd-like_sf"/>
</dbReference>
<dbReference type="PANTHER" id="PTHR21534:SF0">
    <property type="entry name" value="KATANIN-INTERACTING PROTEIN"/>
    <property type="match status" value="1"/>
</dbReference>
<evidence type="ECO:0000259" key="1">
    <source>
        <dbReference type="Pfam" id="PF14652"/>
    </source>
</evidence>
<accession>A0ABM0GRG4</accession>
<keyword evidence="2" id="KW-1185">Reference proteome</keyword>
<dbReference type="RefSeq" id="XP_002735685.1">
    <property type="nucleotide sequence ID" value="XM_002735639.2"/>
</dbReference>